<dbReference type="EMBL" id="JHEG02000053">
    <property type="protein sequence ID" value="KIE09914.1"/>
    <property type="molecule type" value="Genomic_DNA"/>
</dbReference>
<name>A0A0C1QWR6_9CYAN</name>
<proteinExistence type="predicted"/>
<dbReference type="OrthoDB" id="9788889at2"/>
<feature type="domain" description="Pyridoxamine 5'-phosphate oxidase N-terminal" evidence="1">
    <location>
        <begin position="28"/>
        <end position="151"/>
    </location>
</feature>
<sequence>MESAAETNKWVSTIDSKNPEVIAKAQRIIVSNIYYTLPTCSVDGVPWASPVFFAYDEKLNIYWSSAITSNHSQNIYHNKGRVAVAIFNSSVSEGTGEGLYFYGTASELGSERTPQVMQLLLHRTGKQLIRTPEDYLDESPRRIYQFQPQSAWVTGERLPVGSPNRLVDTKIQINVSDLQLAFQNPA</sequence>
<protein>
    <submittedName>
        <fullName evidence="2">Pyridoxamine 5'-phosphate oxidase</fullName>
    </submittedName>
</protein>
<dbReference type="Gene3D" id="2.30.110.10">
    <property type="entry name" value="Electron Transport, Fmn-binding Protein, Chain A"/>
    <property type="match status" value="1"/>
</dbReference>
<comment type="caution">
    <text evidence="2">The sequence shown here is derived from an EMBL/GenBank/DDBJ whole genome shotgun (WGS) entry which is preliminary data.</text>
</comment>
<evidence type="ECO:0000313" key="2">
    <source>
        <dbReference type="EMBL" id="KIE09914.1"/>
    </source>
</evidence>
<dbReference type="InterPro" id="IPR012349">
    <property type="entry name" value="Split_barrel_FMN-bd"/>
</dbReference>
<organism evidence="2">
    <name type="scientific">Tolypothrix bouteillei VB521301</name>
    <dbReference type="NCBI Taxonomy" id="1479485"/>
    <lineage>
        <taxon>Bacteria</taxon>
        <taxon>Bacillati</taxon>
        <taxon>Cyanobacteriota</taxon>
        <taxon>Cyanophyceae</taxon>
        <taxon>Nostocales</taxon>
        <taxon>Tolypothrichaceae</taxon>
        <taxon>Tolypothrix</taxon>
    </lineage>
</organism>
<dbReference type="SUPFAM" id="SSF50475">
    <property type="entry name" value="FMN-binding split barrel"/>
    <property type="match status" value="1"/>
</dbReference>
<dbReference type="Pfam" id="PF01243">
    <property type="entry name" value="PNPOx_N"/>
    <property type="match status" value="1"/>
</dbReference>
<dbReference type="AlphaFoldDB" id="A0A0C1QWR6"/>
<dbReference type="InterPro" id="IPR011576">
    <property type="entry name" value="Pyridox_Oxase_N"/>
</dbReference>
<dbReference type="STRING" id="1479485.DA73_0224615"/>
<accession>A0A0C1QWR6</accession>
<gene>
    <name evidence="2" type="ORF">DA73_0224615</name>
</gene>
<evidence type="ECO:0000259" key="1">
    <source>
        <dbReference type="Pfam" id="PF01243"/>
    </source>
</evidence>
<reference evidence="2" key="1">
    <citation type="journal article" date="2015" name="Genome Announc.">
        <title>Draft Genome Sequence of Tolypothrix boutellei Strain VB521301.</title>
        <authorList>
            <person name="Chandrababunaidu M.M."/>
            <person name="Singh D."/>
            <person name="Sen D."/>
            <person name="Bhan S."/>
            <person name="Das S."/>
            <person name="Gupta A."/>
            <person name="Adhikary S.P."/>
            <person name="Tripathy S."/>
        </authorList>
    </citation>
    <scope>NUCLEOTIDE SEQUENCE</scope>
    <source>
        <strain evidence="2">VB521301</strain>
    </source>
</reference>